<dbReference type="InterPro" id="IPR013087">
    <property type="entry name" value="Znf_C2H2_type"/>
</dbReference>
<dbReference type="OrthoDB" id="427030at2759"/>
<accession>A0A550BV90</accession>
<proteinExistence type="predicted"/>
<dbReference type="EMBL" id="VDMD01000069">
    <property type="protein sequence ID" value="TRM56448.1"/>
    <property type="molecule type" value="Genomic_DNA"/>
</dbReference>
<comment type="caution">
    <text evidence="2">The sequence shown here is derived from an EMBL/GenBank/DDBJ whole genome shotgun (WGS) entry which is preliminary data.</text>
</comment>
<organism evidence="2 3">
    <name type="scientific">Schizophyllum amplum</name>
    <dbReference type="NCBI Taxonomy" id="97359"/>
    <lineage>
        <taxon>Eukaryota</taxon>
        <taxon>Fungi</taxon>
        <taxon>Dikarya</taxon>
        <taxon>Basidiomycota</taxon>
        <taxon>Agaricomycotina</taxon>
        <taxon>Agaricomycetes</taxon>
        <taxon>Agaricomycetidae</taxon>
        <taxon>Agaricales</taxon>
        <taxon>Schizophyllaceae</taxon>
        <taxon>Schizophyllum</taxon>
    </lineage>
</organism>
<keyword evidence="3" id="KW-1185">Reference proteome</keyword>
<reference evidence="2 3" key="1">
    <citation type="journal article" date="2019" name="New Phytol.">
        <title>Comparative genomics reveals unique wood-decay strategies and fruiting body development in the Schizophyllaceae.</title>
        <authorList>
            <person name="Almasi E."/>
            <person name="Sahu N."/>
            <person name="Krizsan K."/>
            <person name="Balint B."/>
            <person name="Kovacs G.M."/>
            <person name="Kiss B."/>
            <person name="Cseklye J."/>
            <person name="Drula E."/>
            <person name="Henrissat B."/>
            <person name="Nagy I."/>
            <person name="Chovatia M."/>
            <person name="Adam C."/>
            <person name="LaButti K."/>
            <person name="Lipzen A."/>
            <person name="Riley R."/>
            <person name="Grigoriev I.V."/>
            <person name="Nagy L.G."/>
        </authorList>
    </citation>
    <scope>NUCLEOTIDE SEQUENCE [LARGE SCALE GENOMIC DNA]</scope>
    <source>
        <strain evidence="2 3">NL-1724</strain>
    </source>
</reference>
<dbReference type="AlphaFoldDB" id="A0A550BV90"/>
<dbReference type="Proteomes" id="UP000320762">
    <property type="component" value="Unassembled WGS sequence"/>
</dbReference>
<gene>
    <name evidence="2" type="ORF">BD626DRAFT_248222</name>
</gene>
<feature type="domain" description="C2H2-type" evidence="1">
    <location>
        <begin position="82"/>
        <end position="107"/>
    </location>
</feature>
<feature type="domain" description="C2H2-type" evidence="1">
    <location>
        <begin position="51"/>
        <end position="76"/>
    </location>
</feature>
<dbReference type="Gene3D" id="3.30.160.60">
    <property type="entry name" value="Classic Zinc Finger"/>
    <property type="match status" value="1"/>
</dbReference>
<name>A0A550BV90_9AGAR</name>
<dbReference type="InterPro" id="IPR036236">
    <property type="entry name" value="Znf_C2H2_sf"/>
</dbReference>
<evidence type="ECO:0000313" key="3">
    <source>
        <dbReference type="Proteomes" id="UP000320762"/>
    </source>
</evidence>
<sequence length="122" mass="13863">MVQYEDLLRPWSTATDEGATAATAYRTLIGSNARASAAFRRRSLPKSLKYPACRESGCGGRTFTRGSTYREHLLRHENRKLYACPVDGCPLRLNTAADFRRHLSKKHKCRANGPREYTRTRS</sequence>
<evidence type="ECO:0000259" key="1">
    <source>
        <dbReference type="SMART" id="SM00355"/>
    </source>
</evidence>
<evidence type="ECO:0000313" key="2">
    <source>
        <dbReference type="EMBL" id="TRM56448.1"/>
    </source>
</evidence>
<dbReference type="SMART" id="SM00355">
    <property type="entry name" value="ZnF_C2H2"/>
    <property type="match status" value="2"/>
</dbReference>
<dbReference type="SUPFAM" id="SSF57667">
    <property type="entry name" value="beta-beta-alpha zinc fingers"/>
    <property type="match status" value="1"/>
</dbReference>
<protein>
    <recommendedName>
        <fullName evidence="1">C2H2-type domain-containing protein</fullName>
    </recommendedName>
</protein>